<name>A0A0F7LB02_9VIRU</name>
<reference evidence="1" key="2">
    <citation type="submission" date="2015-03" db="EMBL/GenBank/DDBJ databases">
        <authorList>
            <person name="Chow C.-E.T."/>
            <person name="Winget D.M."/>
            <person name="White R.A.III."/>
            <person name="Hallam S.J."/>
            <person name="Suttle C.A."/>
        </authorList>
    </citation>
    <scope>NUCLEOTIDE SEQUENCE</scope>
    <source>
        <strain evidence="1">Oxic1_10</strain>
    </source>
</reference>
<sequence>MLCYQYLLLLHLLIKLLDLWLYYNNLMCLTLKYFYLTHDYNNLKYLILKHKDPLLCCFYLLC</sequence>
<protein>
    <submittedName>
        <fullName evidence="1">Hep_Hag family protein</fullName>
    </submittedName>
</protein>
<dbReference type="EMBL" id="KR029605">
    <property type="protein sequence ID" value="AKH48537.1"/>
    <property type="molecule type" value="Genomic_DNA"/>
</dbReference>
<organism evidence="1">
    <name type="scientific">uncultured marine virus</name>
    <dbReference type="NCBI Taxonomy" id="186617"/>
    <lineage>
        <taxon>Viruses</taxon>
        <taxon>environmental samples</taxon>
    </lineage>
</organism>
<evidence type="ECO:0000313" key="1">
    <source>
        <dbReference type="EMBL" id="AKH48537.1"/>
    </source>
</evidence>
<proteinExistence type="predicted"/>
<accession>A0A0F7LB02</accession>
<reference evidence="1" key="1">
    <citation type="journal article" date="2015" name="Front. Microbiol.">
        <title>Combining genomic sequencing methods to explore viral diversity and reveal potential virus-host interactions.</title>
        <authorList>
            <person name="Chow C.E."/>
            <person name="Winget D.M."/>
            <person name="White R.A.III."/>
            <person name="Hallam S.J."/>
            <person name="Suttle C.A."/>
        </authorList>
    </citation>
    <scope>NUCLEOTIDE SEQUENCE</scope>
    <source>
        <strain evidence="1">Oxic1_10</strain>
    </source>
</reference>